<evidence type="ECO:0000256" key="1">
    <source>
        <dbReference type="SAM" id="Phobius"/>
    </source>
</evidence>
<sequence>MRKLYWWSLVIVVVVVTLAVIYSVSLGKVKRDIRLLLYQKYFKVKQVIENPLIPASHKYFSSQMQTLLERFQKKQFFLSRILYRDKKIQLYFYCGGVCQIKWVWDISKSHKYIEITNTNKSLTYLYCPFVIYFP</sequence>
<keyword evidence="1" id="KW-0472">Membrane</keyword>
<reference evidence="2 3" key="1">
    <citation type="submission" date="2019-08" db="EMBL/GenBank/DDBJ databases">
        <title>Complete genome sequence of Candidatus Uab amorphum.</title>
        <authorList>
            <person name="Shiratori T."/>
            <person name="Suzuki S."/>
            <person name="Kakizawa Y."/>
            <person name="Ishida K."/>
        </authorList>
    </citation>
    <scope>NUCLEOTIDE SEQUENCE [LARGE SCALE GENOMIC DNA]</scope>
    <source>
        <strain evidence="2 3">SRT547</strain>
    </source>
</reference>
<dbReference type="EMBL" id="AP019860">
    <property type="protein sequence ID" value="BBM84396.1"/>
    <property type="molecule type" value="Genomic_DNA"/>
</dbReference>
<keyword evidence="1" id="KW-1133">Transmembrane helix</keyword>
<dbReference type="Proteomes" id="UP000326354">
    <property type="component" value="Chromosome"/>
</dbReference>
<protein>
    <submittedName>
        <fullName evidence="2">Uncharacterized protein</fullName>
    </submittedName>
</protein>
<accession>A0A5S9F383</accession>
<dbReference type="AlphaFoldDB" id="A0A5S9F383"/>
<evidence type="ECO:0000313" key="3">
    <source>
        <dbReference type="Proteomes" id="UP000326354"/>
    </source>
</evidence>
<keyword evidence="1" id="KW-0812">Transmembrane</keyword>
<feature type="transmembrane region" description="Helical" evidence="1">
    <location>
        <begin position="6"/>
        <end position="24"/>
    </location>
</feature>
<dbReference type="RefSeq" id="WP_151968555.1">
    <property type="nucleotide sequence ID" value="NZ_AP019860.1"/>
</dbReference>
<gene>
    <name evidence="2" type="ORF">UABAM_02755</name>
</gene>
<dbReference type="KEGG" id="uam:UABAM_02755"/>
<proteinExistence type="predicted"/>
<evidence type="ECO:0000313" key="2">
    <source>
        <dbReference type="EMBL" id="BBM84396.1"/>
    </source>
</evidence>
<keyword evidence="3" id="KW-1185">Reference proteome</keyword>
<organism evidence="2 3">
    <name type="scientific">Uabimicrobium amorphum</name>
    <dbReference type="NCBI Taxonomy" id="2596890"/>
    <lineage>
        <taxon>Bacteria</taxon>
        <taxon>Pseudomonadati</taxon>
        <taxon>Planctomycetota</taxon>
        <taxon>Candidatus Uabimicrobiia</taxon>
        <taxon>Candidatus Uabimicrobiales</taxon>
        <taxon>Candidatus Uabimicrobiaceae</taxon>
        <taxon>Candidatus Uabimicrobium</taxon>
    </lineage>
</organism>
<name>A0A5S9F383_UABAM</name>